<keyword evidence="4" id="KW-1185">Reference proteome</keyword>
<dbReference type="STRING" id="981085.W9QL40"/>
<dbReference type="EMBL" id="KE343728">
    <property type="protein sequence ID" value="EXB39676.1"/>
    <property type="molecule type" value="Genomic_DNA"/>
</dbReference>
<name>W9QL40_9ROSA</name>
<accession>W9QL40</accession>
<evidence type="ECO:0000256" key="1">
    <source>
        <dbReference type="ARBA" id="ARBA00022723"/>
    </source>
</evidence>
<protein>
    <submittedName>
        <fullName evidence="3">Uncharacterized protein</fullName>
    </submittedName>
</protein>
<dbReference type="InterPro" id="IPR045258">
    <property type="entry name" value="ACAP1/2/3-like"/>
</dbReference>
<evidence type="ECO:0000256" key="2">
    <source>
        <dbReference type="ARBA" id="ARBA00022833"/>
    </source>
</evidence>
<evidence type="ECO:0000313" key="4">
    <source>
        <dbReference type="Proteomes" id="UP000030645"/>
    </source>
</evidence>
<keyword evidence="1" id="KW-0479">Metal-binding</keyword>
<proteinExistence type="predicted"/>
<dbReference type="GO" id="GO:0046872">
    <property type="term" value="F:metal ion binding"/>
    <property type="evidence" value="ECO:0007669"/>
    <property type="project" value="UniProtKB-KW"/>
</dbReference>
<dbReference type="GO" id="GO:0005096">
    <property type="term" value="F:GTPase activator activity"/>
    <property type="evidence" value="ECO:0007669"/>
    <property type="project" value="InterPro"/>
</dbReference>
<organism evidence="3 4">
    <name type="scientific">Morus notabilis</name>
    <dbReference type="NCBI Taxonomy" id="981085"/>
    <lineage>
        <taxon>Eukaryota</taxon>
        <taxon>Viridiplantae</taxon>
        <taxon>Streptophyta</taxon>
        <taxon>Embryophyta</taxon>
        <taxon>Tracheophyta</taxon>
        <taxon>Spermatophyta</taxon>
        <taxon>Magnoliopsida</taxon>
        <taxon>eudicotyledons</taxon>
        <taxon>Gunneridae</taxon>
        <taxon>Pentapetalae</taxon>
        <taxon>rosids</taxon>
        <taxon>fabids</taxon>
        <taxon>Rosales</taxon>
        <taxon>Moraceae</taxon>
        <taxon>Moreae</taxon>
        <taxon>Morus</taxon>
    </lineage>
</organism>
<dbReference type="AlphaFoldDB" id="W9QL40"/>
<dbReference type="Proteomes" id="UP000030645">
    <property type="component" value="Unassembled WGS sequence"/>
</dbReference>
<dbReference type="PANTHER" id="PTHR23180:SF160">
    <property type="entry name" value="ADP-RIBOSYLATION FACTOR GTPASE-ACTIVATING PROTEIN EFFECTOR PROTEIN 1"/>
    <property type="match status" value="1"/>
</dbReference>
<dbReference type="PANTHER" id="PTHR23180">
    <property type="entry name" value="CENTAURIN/ARF"/>
    <property type="match status" value="1"/>
</dbReference>
<evidence type="ECO:0000313" key="3">
    <source>
        <dbReference type="EMBL" id="EXB39676.1"/>
    </source>
</evidence>
<sequence>MPKKSSLPNEGLGEGYDRDITFASALEAFGGGHNDLISVPFRGPVMTKFTIALREIGTYKEVEHVLNDILLQNNVQCVGVMNFNISTDYGSAKVEINGGGDIYTEQRPVEDVRNCCLELFSPF</sequence>
<dbReference type="eggNOG" id="KOG0521">
    <property type="taxonomic scope" value="Eukaryota"/>
</dbReference>
<reference evidence="4" key="1">
    <citation type="submission" date="2013-01" db="EMBL/GenBank/DDBJ databases">
        <title>Draft Genome Sequence of a Mulberry Tree, Morus notabilis C.K. Schneid.</title>
        <authorList>
            <person name="He N."/>
            <person name="Zhao S."/>
        </authorList>
    </citation>
    <scope>NUCLEOTIDE SEQUENCE</scope>
</reference>
<keyword evidence="2" id="KW-0862">Zinc</keyword>
<gene>
    <name evidence="3" type="ORF">L484_017155</name>
</gene>